<keyword evidence="3" id="KW-1185">Reference proteome</keyword>
<name>B3QWG2_CHLT3</name>
<evidence type="ECO:0000313" key="2">
    <source>
        <dbReference type="EMBL" id="ACF14722.1"/>
    </source>
</evidence>
<reference evidence="2 3" key="1">
    <citation type="submission" date="2008-06" db="EMBL/GenBank/DDBJ databases">
        <title>Complete sequence of Chloroherpeton thalassium ATCC 35110.</title>
        <authorList>
            <consortium name="US DOE Joint Genome Institute"/>
            <person name="Lucas S."/>
            <person name="Copeland A."/>
            <person name="Lapidus A."/>
            <person name="Glavina del Rio T."/>
            <person name="Dalin E."/>
            <person name="Tice H."/>
            <person name="Bruce D."/>
            <person name="Goodwin L."/>
            <person name="Pitluck S."/>
            <person name="Schmutz J."/>
            <person name="Larimer F."/>
            <person name="Land M."/>
            <person name="Hauser L."/>
            <person name="Kyrpides N."/>
            <person name="Mikhailova N."/>
            <person name="Liu Z."/>
            <person name="Li T."/>
            <person name="Zhao F."/>
            <person name="Overmann J."/>
            <person name="Bryant D.A."/>
            <person name="Richardson P."/>
        </authorList>
    </citation>
    <scope>NUCLEOTIDE SEQUENCE [LARGE SCALE GENOMIC DNA]</scope>
    <source>
        <strain evidence="3">ATCC 35110 / GB-78</strain>
    </source>
</reference>
<protein>
    <submittedName>
        <fullName evidence="2">Uncharacterized protein</fullName>
    </submittedName>
</protein>
<dbReference type="STRING" id="517418.Ctha_2271"/>
<organism evidence="2 3">
    <name type="scientific">Chloroherpeton thalassium (strain ATCC 35110 / GB-78)</name>
    <dbReference type="NCBI Taxonomy" id="517418"/>
    <lineage>
        <taxon>Bacteria</taxon>
        <taxon>Pseudomonadati</taxon>
        <taxon>Chlorobiota</taxon>
        <taxon>Chlorobiia</taxon>
        <taxon>Chlorobiales</taxon>
        <taxon>Chloroherpetonaceae</taxon>
        <taxon>Chloroherpeton</taxon>
    </lineage>
</organism>
<dbReference type="EMBL" id="CP001100">
    <property type="protein sequence ID" value="ACF14722.1"/>
    <property type="molecule type" value="Genomic_DNA"/>
</dbReference>
<accession>B3QWG2</accession>
<sequence length="101" mass="10966">MANPKKIMVIHLFKNSDLKHALVALFFLLAVFLATGCGSSKESQQPAARQEFVQPKTQAVPAWFKVAQKKSKKAGRISCLKSPGKCQQKIGNGGASRHSKS</sequence>
<dbReference type="Proteomes" id="UP000001208">
    <property type="component" value="Chromosome"/>
</dbReference>
<evidence type="ECO:0000313" key="3">
    <source>
        <dbReference type="Proteomes" id="UP000001208"/>
    </source>
</evidence>
<proteinExistence type="predicted"/>
<dbReference type="KEGG" id="cts:Ctha_2271"/>
<evidence type="ECO:0000256" key="1">
    <source>
        <dbReference type="SAM" id="MobiDB-lite"/>
    </source>
</evidence>
<dbReference type="HOGENOM" id="CLU_2286475_0_0_10"/>
<gene>
    <name evidence="2" type="ordered locus">Ctha_2271</name>
</gene>
<feature type="region of interest" description="Disordered" evidence="1">
    <location>
        <begin position="82"/>
        <end position="101"/>
    </location>
</feature>
<dbReference type="AlphaFoldDB" id="B3QWG2"/>